<dbReference type="InterPro" id="IPR037026">
    <property type="entry name" value="Vgr_OB-fold_dom_sf"/>
</dbReference>
<feature type="domain" description="Gp5/Type VI secretion system Vgr C-terminal trimerisation" evidence="3">
    <location>
        <begin position="483"/>
        <end position="587"/>
    </location>
</feature>
<evidence type="ECO:0000259" key="3">
    <source>
        <dbReference type="Pfam" id="PF22178"/>
    </source>
</evidence>
<sequence>MTESTGVHFTLTLPGAEETAVVRFTHREALSTPFELNVEFASRAHDLSPADCLDRNATLTIWEDGTPLRRVHGIVSEFAQGDRGHRRSFYHVVIRPALWRLSLRHNARIFQGITPFDAITTLADERGITDLAFATTRTPPEREFLVQYRESDLDFLHRLAAEEGCFYFHEFDNADDGAHRLVWADSARVLPVLGERTYHGRAGGTPPKRHVRALRLVSRVRPASAMLKDYSFKHPAYAQRHEHTAPDLDEHAQRDDYEHFDYPGRYKQDASGKPFTRHRLEALRADARLAEAESDLPELAPGVCFTLTDHDNDALNCDWQVIGVEHVGEQPQALEEDGIARGSATGDAASELMTRYHNRVTLMPREQTWRPTPNPKPRVDGPQVAFVVGPDGEEIYCDEHGRVKVQFPWDRYAEPNETASCWIRVAQDWAGGGYGSVAIPRIGYEVIVSFLEGDPDQPLITGRTFHAVNTPPYALPEHKTRTVLRTQSHKAEGFNELRFEDEAGEEQIWLHAQKDLALLTLNDRTEEIRHDSHLTIHHDRISEIDSDDHLTVHGNRFTHVHGDDHLQVDQTHHARYGDAQLTEAGQEIHHKAGSQVILDAGAEITLKAGGSFVKLDPSGVTIMGAQVRINSGGSPGRGTGQAALNPLRPRGSESGIGSYDQSFIATWSGTDIPAAHMRYRITDAQGNVIKEGRTNELGETGLTESDAPGRLHIDILGD</sequence>
<dbReference type="RefSeq" id="WP_259035268.1">
    <property type="nucleotide sequence ID" value="NZ_JAJISC010000002.1"/>
</dbReference>
<reference evidence="4" key="1">
    <citation type="submission" date="2021-11" db="EMBL/GenBank/DDBJ databases">
        <title>Halomonas sp., isolated from a coastal aquaculture zone in Dongshan Bay.</title>
        <authorList>
            <person name="Lin W."/>
        </authorList>
    </citation>
    <scope>NUCLEOTIDE SEQUENCE</scope>
    <source>
        <strain evidence="4">Yzlin-01</strain>
    </source>
</reference>
<feature type="domain" description="Gp5/Type VI secretion system Vgr protein OB-fold" evidence="2">
    <location>
        <begin position="399"/>
        <end position="464"/>
    </location>
</feature>
<proteinExistence type="inferred from homology"/>
<comment type="caution">
    <text evidence="4">The sequence shown here is derived from an EMBL/GenBank/DDBJ whole genome shotgun (WGS) entry which is preliminary data.</text>
</comment>
<evidence type="ECO:0000259" key="2">
    <source>
        <dbReference type="Pfam" id="PF04717"/>
    </source>
</evidence>
<evidence type="ECO:0000313" key="5">
    <source>
        <dbReference type="Proteomes" id="UP001165542"/>
    </source>
</evidence>
<accession>A0ABT2EAZ9</accession>
<dbReference type="Pfam" id="PF22178">
    <property type="entry name" value="Gp5_trimer_C"/>
    <property type="match status" value="1"/>
</dbReference>
<keyword evidence="5" id="KW-1185">Reference proteome</keyword>
<dbReference type="SUPFAM" id="SSF69349">
    <property type="entry name" value="Phage fibre proteins"/>
    <property type="match status" value="1"/>
</dbReference>
<dbReference type="Proteomes" id="UP001165542">
    <property type="component" value="Unassembled WGS sequence"/>
</dbReference>
<dbReference type="EMBL" id="JAJISC010000002">
    <property type="protein sequence ID" value="MCS2608759.1"/>
    <property type="molecule type" value="Genomic_DNA"/>
</dbReference>
<dbReference type="InterPro" id="IPR006531">
    <property type="entry name" value="Gp5/Vgr_OB"/>
</dbReference>
<dbReference type="Pfam" id="PF05954">
    <property type="entry name" value="Phage_GPD"/>
    <property type="match status" value="1"/>
</dbReference>
<evidence type="ECO:0000313" key="4">
    <source>
        <dbReference type="EMBL" id="MCS2608759.1"/>
    </source>
</evidence>
<dbReference type="Gene3D" id="3.55.50.10">
    <property type="entry name" value="Baseplate protein-like domains"/>
    <property type="match status" value="1"/>
</dbReference>
<dbReference type="NCBIfam" id="TIGR03361">
    <property type="entry name" value="VI_Rhs_Vgr"/>
    <property type="match status" value="1"/>
</dbReference>
<dbReference type="PANTHER" id="PTHR32305:SF11">
    <property type="entry name" value="TYPE VI SECRETION SYSTEM SPIKE PROTEIN VGRG3"/>
    <property type="match status" value="1"/>
</dbReference>
<dbReference type="Pfam" id="PF04717">
    <property type="entry name" value="Phage_base_V"/>
    <property type="match status" value="1"/>
</dbReference>
<dbReference type="InterPro" id="IPR054030">
    <property type="entry name" value="Gp5_Vgr_C"/>
</dbReference>
<dbReference type="Gene3D" id="2.40.50.230">
    <property type="entry name" value="Gp5 N-terminal domain"/>
    <property type="match status" value="1"/>
</dbReference>
<dbReference type="InterPro" id="IPR017847">
    <property type="entry name" value="T6SS_RhsGE_Vgr_subset"/>
</dbReference>
<dbReference type="InterPro" id="IPR006533">
    <property type="entry name" value="T6SS_Vgr_RhsGE"/>
</dbReference>
<dbReference type="NCBIfam" id="TIGR01646">
    <property type="entry name" value="vgr_GE"/>
    <property type="match status" value="1"/>
</dbReference>
<dbReference type="SUPFAM" id="SSF69255">
    <property type="entry name" value="gp5 N-terminal domain-like"/>
    <property type="match status" value="1"/>
</dbReference>
<comment type="similarity">
    <text evidence="1">Belongs to the VgrG protein family.</text>
</comment>
<protein>
    <submittedName>
        <fullName evidence="4">Type VI secretion system tip protein VgrG</fullName>
    </submittedName>
</protein>
<gene>
    <name evidence="4" type="ORF">LLY24_05405</name>
</gene>
<dbReference type="Gene3D" id="4.10.220.110">
    <property type="match status" value="1"/>
</dbReference>
<dbReference type="SUPFAM" id="SSF69279">
    <property type="entry name" value="Phage tail proteins"/>
    <property type="match status" value="2"/>
</dbReference>
<evidence type="ECO:0000256" key="1">
    <source>
        <dbReference type="ARBA" id="ARBA00005558"/>
    </source>
</evidence>
<dbReference type="Gene3D" id="2.30.110.50">
    <property type="match status" value="1"/>
</dbReference>
<name>A0ABT2EAZ9_9GAMM</name>
<organism evidence="4 5">
    <name type="scientific">Halomonas dongshanensis</name>
    <dbReference type="NCBI Taxonomy" id="2890835"/>
    <lineage>
        <taxon>Bacteria</taxon>
        <taxon>Pseudomonadati</taxon>
        <taxon>Pseudomonadota</taxon>
        <taxon>Gammaproteobacteria</taxon>
        <taxon>Oceanospirillales</taxon>
        <taxon>Halomonadaceae</taxon>
        <taxon>Halomonas</taxon>
    </lineage>
</organism>
<dbReference type="InterPro" id="IPR050708">
    <property type="entry name" value="T6SS_VgrG/RHS"/>
</dbReference>
<dbReference type="PANTHER" id="PTHR32305">
    <property type="match status" value="1"/>
</dbReference>